<feature type="compositionally biased region" description="Low complexity" evidence="1">
    <location>
        <begin position="215"/>
        <end position="263"/>
    </location>
</feature>
<feature type="chain" id="PRO_5040368037" evidence="3">
    <location>
        <begin position="21"/>
        <end position="561"/>
    </location>
</feature>
<reference evidence="4" key="2">
    <citation type="submission" date="2022-10" db="EMBL/GenBank/DDBJ databases">
        <authorList>
            <consortium name="ENA_rothamsted_submissions"/>
            <consortium name="culmorum"/>
            <person name="King R."/>
        </authorList>
    </citation>
    <scope>NUCLEOTIDE SEQUENCE</scope>
</reference>
<reference evidence="4" key="1">
    <citation type="submission" date="2022-01" db="EMBL/GenBank/DDBJ databases">
        <authorList>
            <person name="King R."/>
        </authorList>
    </citation>
    <scope>NUCLEOTIDE SEQUENCE</scope>
</reference>
<feature type="transmembrane region" description="Helical" evidence="2">
    <location>
        <begin position="468"/>
        <end position="490"/>
    </location>
</feature>
<evidence type="ECO:0000313" key="4">
    <source>
        <dbReference type="EMBL" id="CAH1718307.1"/>
    </source>
</evidence>
<sequence length="561" mass="63501">MNIFLIISGFLCFSILSSSASEYTLNITSDSPIAIGTSVTFNVTLLEDGKIAPNNKYLFRYKFLRSGGSKETHSPSEVFTINAEELDHGHYEITFYVDEFVIFVYYEKARTKASFNITNRFNGLMQLVQNPNDTIRDNGYVSSESETVHNIIISDKDKKLFDKAAYIRVFWFIDCLYLGMTDNLNFSNWYKQENGNYNVEAILQLSYEPLPPPTTSTTPSTTTSTTTTTTTPSTTTTTTTTTSTTTTIPPTTQSTTKTETTSTKKPDSRRKRRDATTPHFEWNIKHLVETGSIKPESVANENMMDYLTTTAIPMAERIRKLEDETVPYFGMCTANASKVISDQKKIYGYYHRLIRVENPISNLTVENNVWLKHGDFCNLKIRYVGTAPFMYCVNITASSNVSLSRAENDNCTDWRSTNDKEMTIRRFLPKSSNSYTVTFYLHNEVSQSRTPIGVQFIKESEHSQMSVIIVPVVFSLVAVVLIVFGIAYYVQNPNQFLIETADFDFGETSSVESMEYKSFLQRLLDSVSDLFIKQDYLEESEPGVTGPSSSQDTNVRYGAMS</sequence>
<evidence type="ECO:0000256" key="2">
    <source>
        <dbReference type="SAM" id="Phobius"/>
    </source>
</evidence>
<feature type="region of interest" description="Disordered" evidence="1">
    <location>
        <begin position="208"/>
        <end position="276"/>
    </location>
</feature>
<gene>
    <name evidence="4" type="ORF">CHIRRI_LOCUS5718</name>
</gene>
<proteinExistence type="predicted"/>
<name>A0A9P0NGU8_9DIPT</name>
<evidence type="ECO:0000256" key="1">
    <source>
        <dbReference type="SAM" id="MobiDB-lite"/>
    </source>
</evidence>
<keyword evidence="5" id="KW-1185">Reference proteome</keyword>
<dbReference type="PANTHER" id="PTHR11861">
    <property type="entry name" value="MELANOCYTE PROTEIN PMEL 17-RELATED"/>
    <property type="match status" value="1"/>
</dbReference>
<protein>
    <submittedName>
        <fullName evidence="4">Uncharacterized protein</fullName>
    </submittedName>
</protein>
<feature type="region of interest" description="Disordered" evidence="1">
    <location>
        <begin position="540"/>
        <end position="561"/>
    </location>
</feature>
<keyword evidence="3" id="KW-0732">Signal</keyword>
<keyword evidence="2" id="KW-0472">Membrane</keyword>
<dbReference type="PANTHER" id="PTHR11861:SF8">
    <property type="entry name" value="PKD DOMAIN-CONTAINING PROTEIN"/>
    <property type="match status" value="1"/>
</dbReference>
<dbReference type="EMBL" id="OU895878">
    <property type="protein sequence ID" value="CAH1718307.1"/>
    <property type="molecule type" value="Genomic_DNA"/>
</dbReference>
<dbReference type="OrthoDB" id="439917at2759"/>
<organism evidence="4 5">
    <name type="scientific">Chironomus riparius</name>
    <dbReference type="NCBI Taxonomy" id="315576"/>
    <lineage>
        <taxon>Eukaryota</taxon>
        <taxon>Metazoa</taxon>
        <taxon>Ecdysozoa</taxon>
        <taxon>Arthropoda</taxon>
        <taxon>Hexapoda</taxon>
        <taxon>Insecta</taxon>
        <taxon>Pterygota</taxon>
        <taxon>Neoptera</taxon>
        <taxon>Endopterygota</taxon>
        <taxon>Diptera</taxon>
        <taxon>Nematocera</taxon>
        <taxon>Chironomoidea</taxon>
        <taxon>Chironomidae</taxon>
        <taxon>Chironominae</taxon>
        <taxon>Chironomus</taxon>
    </lineage>
</organism>
<accession>A0A9P0NGU8</accession>
<dbReference type="InterPro" id="IPR045219">
    <property type="entry name" value="PKAT"/>
</dbReference>
<feature type="signal peptide" evidence="3">
    <location>
        <begin position="1"/>
        <end position="20"/>
    </location>
</feature>
<dbReference type="Proteomes" id="UP001153620">
    <property type="component" value="Chromosome 2"/>
</dbReference>
<dbReference type="GO" id="GO:0005886">
    <property type="term" value="C:plasma membrane"/>
    <property type="evidence" value="ECO:0007669"/>
    <property type="project" value="TreeGrafter"/>
</dbReference>
<dbReference type="AlphaFoldDB" id="A0A9P0NGU8"/>
<keyword evidence="2" id="KW-1133">Transmembrane helix</keyword>
<keyword evidence="2" id="KW-0812">Transmembrane</keyword>
<evidence type="ECO:0000313" key="5">
    <source>
        <dbReference type="Proteomes" id="UP001153620"/>
    </source>
</evidence>
<evidence type="ECO:0000256" key="3">
    <source>
        <dbReference type="SAM" id="SignalP"/>
    </source>
</evidence>